<comment type="caution">
    <text evidence="9">The sequence shown here is derived from an EMBL/GenBank/DDBJ whole genome shotgun (WGS) entry which is preliminary data.</text>
</comment>
<keyword evidence="2 6" id="KW-0479">Metal-binding</keyword>
<dbReference type="InterPro" id="IPR002328">
    <property type="entry name" value="ADH_Zn_CS"/>
</dbReference>
<comment type="similarity">
    <text evidence="1 6">Belongs to the zinc-containing alcohol dehydrogenase family.</text>
</comment>
<sequence>MKITGAVLERIADPAPYAASQPLRVGELELAAPGPHEVLVRIEVAGICHSDLSVLDGNRRRPVPMLLGHEAAGIVEARGSAVTDLVPGTRVVLTFLPRCGECAGCATDGIRPCVAGSAANEKGELLDGSSRLTRDGEPIHHHLGASAFATHAVVDRRSIVAVADDVPPEVAALLGCAVLTGGGAVLNAGRPRPGQRLAVVGLGGVGMASVLTALAIEGVEVIGVDAIDSKLDSARALGAHAAYTPEQVREQGITADVVIEAAGHARAFETAVEMTDLGGTTVTVGLPAPDARASISPLALVGGGRTIIGSYLGSAVPERDIPLFAEMWRAGRLPVERLVSATVSLEEINAAMDALAGGQVLRQLIDLR</sequence>
<evidence type="ECO:0000313" key="9">
    <source>
        <dbReference type="EMBL" id="RJS45202.1"/>
    </source>
</evidence>
<dbReference type="InterPro" id="IPR011032">
    <property type="entry name" value="GroES-like_sf"/>
</dbReference>
<dbReference type="SUPFAM" id="SSF50129">
    <property type="entry name" value="GroES-like"/>
    <property type="match status" value="1"/>
</dbReference>
<dbReference type="OrthoDB" id="334894at2"/>
<evidence type="ECO:0000259" key="8">
    <source>
        <dbReference type="Pfam" id="PF08240"/>
    </source>
</evidence>
<reference evidence="10" key="1">
    <citation type="submission" date="2018-09" db="EMBL/GenBank/DDBJ databases">
        <authorList>
            <person name="Zhu H."/>
        </authorList>
    </citation>
    <scope>NUCLEOTIDE SEQUENCE [LARGE SCALE GENOMIC DNA]</scope>
    <source>
        <strain evidence="10">K1W22B-1</strain>
    </source>
</reference>
<dbReference type="Gene3D" id="3.40.50.720">
    <property type="entry name" value="NAD(P)-binding Rossmann-like Domain"/>
    <property type="match status" value="1"/>
</dbReference>
<evidence type="ECO:0000256" key="3">
    <source>
        <dbReference type="ARBA" id="ARBA00022833"/>
    </source>
</evidence>
<dbReference type="GO" id="GO:0046294">
    <property type="term" value="P:formaldehyde catabolic process"/>
    <property type="evidence" value="ECO:0007669"/>
    <property type="project" value="TreeGrafter"/>
</dbReference>
<feature type="domain" description="Alcohol dehydrogenase-like C-terminal" evidence="7">
    <location>
        <begin position="204"/>
        <end position="318"/>
    </location>
</feature>
<gene>
    <name evidence="9" type="ORF">D4739_02475</name>
</gene>
<feature type="domain" description="Alcohol dehydrogenase-like N-terminal" evidence="8">
    <location>
        <begin position="34"/>
        <end position="162"/>
    </location>
</feature>
<dbReference type="Pfam" id="PF00107">
    <property type="entry name" value="ADH_zinc_N"/>
    <property type="match status" value="1"/>
</dbReference>
<keyword evidence="3 6" id="KW-0862">Zinc</keyword>
<evidence type="ECO:0000256" key="1">
    <source>
        <dbReference type="ARBA" id="ARBA00008072"/>
    </source>
</evidence>
<name>A0A3A5H3I7_9ACTN</name>
<dbReference type="Pfam" id="PF08240">
    <property type="entry name" value="ADH_N"/>
    <property type="match status" value="1"/>
</dbReference>
<dbReference type="InterPro" id="IPR013149">
    <property type="entry name" value="ADH-like_C"/>
</dbReference>
<dbReference type="PROSITE" id="PS00059">
    <property type="entry name" value="ADH_ZINC"/>
    <property type="match status" value="1"/>
</dbReference>
<comment type="cofactor">
    <cofactor evidence="6">
        <name>Zn(2+)</name>
        <dbReference type="ChEBI" id="CHEBI:29105"/>
    </cofactor>
</comment>
<keyword evidence="10" id="KW-1185">Reference proteome</keyword>
<evidence type="ECO:0000256" key="6">
    <source>
        <dbReference type="RuleBase" id="RU361277"/>
    </source>
</evidence>
<evidence type="ECO:0000313" key="10">
    <source>
        <dbReference type="Proteomes" id="UP000276542"/>
    </source>
</evidence>
<evidence type="ECO:0000259" key="7">
    <source>
        <dbReference type="Pfam" id="PF00107"/>
    </source>
</evidence>
<dbReference type="PANTHER" id="PTHR43880">
    <property type="entry name" value="ALCOHOL DEHYDROGENASE"/>
    <property type="match status" value="1"/>
</dbReference>
<dbReference type="InterPro" id="IPR036291">
    <property type="entry name" value="NAD(P)-bd_dom_sf"/>
</dbReference>
<dbReference type="GO" id="GO:0008270">
    <property type="term" value="F:zinc ion binding"/>
    <property type="evidence" value="ECO:0007669"/>
    <property type="project" value="InterPro"/>
</dbReference>
<dbReference type="AlphaFoldDB" id="A0A3A5H3I7"/>
<dbReference type="GO" id="GO:0051903">
    <property type="term" value="F:S-(hydroxymethyl)glutathione dehydrogenase [NAD(P)+] activity"/>
    <property type="evidence" value="ECO:0007669"/>
    <property type="project" value="TreeGrafter"/>
</dbReference>
<dbReference type="GO" id="GO:0005829">
    <property type="term" value="C:cytosol"/>
    <property type="evidence" value="ECO:0007669"/>
    <property type="project" value="TreeGrafter"/>
</dbReference>
<dbReference type="PANTHER" id="PTHR43880:SF12">
    <property type="entry name" value="ALCOHOL DEHYDROGENASE CLASS-3"/>
    <property type="match status" value="1"/>
</dbReference>
<accession>A0A3A5H3I7</accession>
<dbReference type="SUPFAM" id="SSF51735">
    <property type="entry name" value="NAD(P)-binding Rossmann-fold domains"/>
    <property type="match status" value="1"/>
</dbReference>
<protein>
    <submittedName>
        <fullName evidence="9">Alcohol dehydrogenase</fullName>
    </submittedName>
</protein>
<dbReference type="InterPro" id="IPR013154">
    <property type="entry name" value="ADH-like_N"/>
</dbReference>
<dbReference type="Proteomes" id="UP000276542">
    <property type="component" value="Unassembled WGS sequence"/>
</dbReference>
<dbReference type="EMBL" id="QYRP01000002">
    <property type="protein sequence ID" value="RJS45202.1"/>
    <property type="molecule type" value="Genomic_DNA"/>
</dbReference>
<evidence type="ECO:0000256" key="4">
    <source>
        <dbReference type="ARBA" id="ARBA00023002"/>
    </source>
</evidence>
<proteinExistence type="inferred from homology"/>
<evidence type="ECO:0000256" key="2">
    <source>
        <dbReference type="ARBA" id="ARBA00022723"/>
    </source>
</evidence>
<keyword evidence="4" id="KW-0560">Oxidoreductase</keyword>
<keyword evidence="5" id="KW-0520">NAD</keyword>
<dbReference type="Gene3D" id="3.90.180.10">
    <property type="entry name" value="Medium-chain alcohol dehydrogenases, catalytic domain"/>
    <property type="match status" value="1"/>
</dbReference>
<organism evidence="9 10">
    <name type="scientific">Nocardioides cavernaquae</name>
    <dbReference type="NCBI Taxonomy" id="2321396"/>
    <lineage>
        <taxon>Bacteria</taxon>
        <taxon>Bacillati</taxon>
        <taxon>Actinomycetota</taxon>
        <taxon>Actinomycetes</taxon>
        <taxon>Propionibacteriales</taxon>
        <taxon>Nocardioidaceae</taxon>
        <taxon>Nocardioides</taxon>
    </lineage>
</organism>
<dbReference type="RefSeq" id="WP_120059103.1">
    <property type="nucleotide sequence ID" value="NZ_QYRP01000002.1"/>
</dbReference>
<evidence type="ECO:0000256" key="5">
    <source>
        <dbReference type="ARBA" id="ARBA00023027"/>
    </source>
</evidence>